<dbReference type="STRING" id="458.Lrub_1213"/>
<keyword evidence="3" id="KW-0813">Transport</keyword>
<evidence type="ECO:0000256" key="3">
    <source>
        <dbReference type="ARBA" id="ARBA00022448"/>
    </source>
</evidence>
<feature type="chain" id="PRO_5006917042" evidence="9">
    <location>
        <begin position="21"/>
        <end position="576"/>
    </location>
</feature>
<dbReference type="InterPro" id="IPR036680">
    <property type="entry name" value="SPOR-like_sf"/>
</dbReference>
<dbReference type="Proteomes" id="UP000054608">
    <property type="component" value="Unassembled WGS sequence"/>
</dbReference>
<evidence type="ECO:0000256" key="7">
    <source>
        <dbReference type="ARBA" id="ARBA00023237"/>
    </source>
</evidence>
<keyword evidence="7" id="KW-0998">Cell outer membrane</keyword>
<evidence type="ECO:0000313" key="12">
    <source>
        <dbReference type="Proteomes" id="UP000054608"/>
    </source>
</evidence>
<accession>A0A0W0XX19</accession>
<dbReference type="AlphaFoldDB" id="A0A0W0XX19"/>
<keyword evidence="9" id="KW-0732">Signal</keyword>
<proteinExistence type="inferred from homology"/>
<dbReference type="EMBL" id="LNYT01000007">
    <property type="protein sequence ID" value="KTD48862.1"/>
    <property type="molecule type" value="Genomic_DNA"/>
</dbReference>
<dbReference type="Gene3D" id="1.20.1600.10">
    <property type="entry name" value="Outer membrane efflux proteins (OEP)"/>
    <property type="match status" value="1"/>
</dbReference>
<keyword evidence="4" id="KW-1134">Transmembrane beta strand</keyword>
<dbReference type="InterPro" id="IPR003423">
    <property type="entry name" value="OMP_efflux"/>
</dbReference>
<dbReference type="GO" id="GO:0015288">
    <property type="term" value="F:porin activity"/>
    <property type="evidence" value="ECO:0007669"/>
    <property type="project" value="TreeGrafter"/>
</dbReference>
<evidence type="ECO:0000313" key="11">
    <source>
        <dbReference type="EMBL" id="KTD48862.1"/>
    </source>
</evidence>
<organism evidence="11 12">
    <name type="scientific">Legionella rubrilucens</name>
    <dbReference type="NCBI Taxonomy" id="458"/>
    <lineage>
        <taxon>Bacteria</taxon>
        <taxon>Pseudomonadati</taxon>
        <taxon>Pseudomonadota</taxon>
        <taxon>Gammaproteobacteria</taxon>
        <taxon>Legionellales</taxon>
        <taxon>Legionellaceae</taxon>
        <taxon>Legionella</taxon>
    </lineage>
</organism>
<protein>
    <submittedName>
        <fullName evidence="11">Agglutination protein</fullName>
    </submittedName>
</protein>
<evidence type="ECO:0000256" key="4">
    <source>
        <dbReference type="ARBA" id="ARBA00022452"/>
    </source>
</evidence>
<keyword evidence="8" id="KW-0175">Coiled coil</keyword>
<dbReference type="Pfam" id="PF05036">
    <property type="entry name" value="SPOR"/>
    <property type="match status" value="1"/>
</dbReference>
<feature type="domain" description="SPOR" evidence="10">
    <location>
        <begin position="494"/>
        <end position="569"/>
    </location>
</feature>
<dbReference type="NCBIfam" id="TIGR01844">
    <property type="entry name" value="type_I_sec_TolC"/>
    <property type="match status" value="1"/>
</dbReference>
<dbReference type="SUPFAM" id="SSF56954">
    <property type="entry name" value="Outer membrane efflux proteins (OEP)"/>
    <property type="match status" value="1"/>
</dbReference>
<dbReference type="OrthoDB" id="9814637at2"/>
<evidence type="ECO:0000256" key="8">
    <source>
        <dbReference type="SAM" id="Coils"/>
    </source>
</evidence>
<comment type="subcellular location">
    <subcellularLocation>
        <location evidence="1">Cell outer membrane</location>
    </subcellularLocation>
</comment>
<dbReference type="InterPro" id="IPR010130">
    <property type="entry name" value="T1SS_OMP_TolC"/>
</dbReference>
<dbReference type="PANTHER" id="PTHR30026">
    <property type="entry name" value="OUTER MEMBRANE PROTEIN TOLC"/>
    <property type="match status" value="1"/>
</dbReference>
<dbReference type="Gene3D" id="3.30.70.1070">
    <property type="entry name" value="Sporulation related repeat"/>
    <property type="match status" value="1"/>
</dbReference>
<dbReference type="PATRIC" id="fig|458.5.peg.1254"/>
<keyword evidence="12" id="KW-1185">Reference proteome</keyword>
<comment type="similarity">
    <text evidence="2">Belongs to the outer membrane factor (OMF) (TC 1.B.17) family.</text>
</comment>
<dbReference type="GO" id="GO:0042834">
    <property type="term" value="F:peptidoglycan binding"/>
    <property type="evidence" value="ECO:0007669"/>
    <property type="project" value="InterPro"/>
</dbReference>
<dbReference type="SUPFAM" id="SSF110997">
    <property type="entry name" value="Sporulation related repeat"/>
    <property type="match status" value="1"/>
</dbReference>
<feature type="signal peptide" evidence="9">
    <location>
        <begin position="1"/>
        <end position="20"/>
    </location>
</feature>
<evidence type="ECO:0000256" key="2">
    <source>
        <dbReference type="ARBA" id="ARBA00007613"/>
    </source>
</evidence>
<dbReference type="RefSeq" id="WP_058531292.1">
    <property type="nucleotide sequence ID" value="NZ_CAAAIN010000001.1"/>
</dbReference>
<evidence type="ECO:0000256" key="6">
    <source>
        <dbReference type="ARBA" id="ARBA00023136"/>
    </source>
</evidence>
<sequence length="576" mass="64532">MFNKYSIALLALVTALQANAQTLAEAVQHSMISNPDVLFNTAKGLSARQGIDKARGAYYPSVDVTAGYGREQSLNPTTTAIDGPGRRTLTRQESLVELRQSLYAGGGIVNELKRNKHLYEAQKLKTQGIAEDLALDVVNRYLLVLLHEKLYGYAKTNLQTHRSVFRLISDRKEAGLTREAEVDQAVARLALAEANLISAEANLREVRINFAKVVGSWPMNLQWPRIPKSSELPRTLTQAIEKGLDHHPTVKSTYADIKEAKSQYEVARAAYVPHFDLVLSASKNRNLDGLIGPNDDKLAMVRMNYNVFRGGSDVANVKLTAYQVQEAYEVKNRSLVDLRESIRLSWNAWIAAGHRLKPLRRHVLSSQRTRGAYQEQFKVGKRTLLDLLDSQNEYYEAQIQYARGQNDEIYSRYRILNGMGRLLPYLHMRLPENVVNNDVFSSAQTHVLLDKNMDGVPYPDNTDRPLALAHPVKNMETTPLTKAIVMKNTEVPTPPSPMVWYVSAGFFKNKANAVALVNRLNGLGFTAFSRTVNGGECVYIGPYEYRGHAANGMERLKEIAHVQGVLVTFKKNTQHA</sequence>
<name>A0A0W0XX19_9GAMM</name>
<reference evidence="11 12" key="1">
    <citation type="submission" date="2015-11" db="EMBL/GenBank/DDBJ databases">
        <title>Genomic analysis of 38 Legionella species identifies large and diverse effector repertoires.</title>
        <authorList>
            <person name="Burstein D."/>
            <person name="Amaro F."/>
            <person name="Zusman T."/>
            <person name="Lifshitz Z."/>
            <person name="Cohen O."/>
            <person name="Gilbert J.A."/>
            <person name="Pupko T."/>
            <person name="Shuman H.A."/>
            <person name="Segal G."/>
        </authorList>
    </citation>
    <scope>NUCLEOTIDE SEQUENCE [LARGE SCALE GENOMIC DNA]</scope>
    <source>
        <strain evidence="11 12">WA-270A-C2</strain>
    </source>
</reference>
<keyword evidence="5" id="KW-0812">Transmembrane</keyword>
<gene>
    <name evidence="11" type="ORF">Lrub_1213</name>
</gene>
<feature type="coiled-coil region" evidence="8">
    <location>
        <begin position="182"/>
        <end position="209"/>
    </location>
</feature>
<comment type="caution">
    <text evidence="11">The sequence shown here is derived from an EMBL/GenBank/DDBJ whole genome shotgun (WGS) entry which is preliminary data.</text>
</comment>
<evidence type="ECO:0000256" key="5">
    <source>
        <dbReference type="ARBA" id="ARBA00022692"/>
    </source>
</evidence>
<dbReference type="PROSITE" id="PS51724">
    <property type="entry name" value="SPOR"/>
    <property type="match status" value="1"/>
</dbReference>
<evidence type="ECO:0000259" key="10">
    <source>
        <dbReference type="PROSITE" id="PS51724"/>
    </source>
</evidence>
<keyword evidence="6" id="KW-0472">Membrane</keyword>
<dbReference type="Pfam" id="PF02321">
    <property type="entry name" value="OEP"/>
    <property type="match status" value="2"/>
</dbReference>
<evidence type="ECO:0000256" key="1">
    <source>
        <dbReference type="ARBA" id="ARBA00004442"/>
    </source>
</evidence>
<dbReference type="PANTHER" id="PTHR30026:SF22">
    <property type="entry name" value="OUTER MEMBRANE EFFLUX PROTEIN"/>
    <property type="match status" value="1"/>
</dbReference>
<evidence type="ECO:0000256" key="9">
    <source>
        <dbReference type="SAM" id="SignalP"/>
    </source>
</evidence>
<dbReference type="GO" id="GO:0009279">
    <property type="term" value="C:cell outer membrane"/>
    <property type="evidence" value="ECO:0007669"/>
    <property type="project" value="UniProtKB-SubCell"/>
</dbReference>
<dbReference type="GO" id="GO:1990281">
    <property type="term" value="C:efflux pump complex"/>
    <property type="evidence" value="ECO:0007669"/>
    <property type="project" value="TreeGrafter"/>
</dbReference>
<dbReference type="InterPro" id="IPR007730">
    <property type="entry name" value="SPOR-like_dom"/>
</dbReference>
<dbReference type="InterPro" id="IPR051906">
    <property type="entry name" value="TolC-like"/>
</dbReference>
<dbReference type="GO" id="GO:0015562">
    <property type="term" value="F:efflux transmembrane transporter activity"/>
    <property type="evidence" value="ECO:0007669"/>
    <property type="project" value="InterPro"/>
</dbReference>